<evidence type="ECO:0000313" key="3">
    <source>
        <dbReference type="EMBL" id="MFD2421885.1"/>
    </source>
</evidence>
<evidence type="ECO:0000256" key="1">
    <source>
        <dbReference type="ARBA" id="ARBA00022801"/>
    </source>
</evidence>
<keyword evidence="4" id="KW-1185">Reference proteome</keyword>
<keyword evidence="1 3" id="KW-0378">Hydrolase</keyword>
<evidence type="ECO:0000313" key="4">
    <source>
        <dbReference type="Proteomes" id="UP001597417"/>
    </source>
</evidence>
<gene>
    <name evidence="3" type="ORF">ACFSXZ_36710</name>
</gene>
<dbReference type="Gene3D" id="3.40.50.850">
    <property type="entry name" value="Isochorismatase-like"/>
    <property type="match status" value="1"/>
</dbReference>
<dbReference type="RefSeq" id="WP_378270702.1">
    <property type="nucleotide sequence ID" value="NZ_JBHUKR010000023.1"/>
</dbReference>
<reference evidence="4" key="1">
    <citation type="journal article" date="2019" name="Int. J. Syst. Evol. Microbiol.">
        <title>The Global Catalogue of Microorganisms (GCM) 10K type strain sequencing project: providing services to taxonomists for standard genome sequencing and annotation.</title>
        <authorList>
            <consortium name="The Broad Institute Genomics Platform"/>
            <consortium name="The Broad Institute Genome Sequencing Center for Infectious Disease"/>
            <person name="Wu L."/>
            <person name="Ma J."/>
        </authorList>
    </citation>
    <scope>NUCLEOTIDE SEQUENCE [LARGE SCALE GENOMIC DNA]</scope>
    <source>
        <strain evidence="4">CGMCC 4.7645</strain>
    </source>
</reference>
<sequence length="187" mass="19774">MTVSTTALLVLDFQRGLVPACPEGLTAVQRAAEAVAKAREAGLPVLYGAVRLRPNHADVSNQNVMFTGVAVSGAFDTGAPTAEFADEIAPSANDIVFVKRRVSAFTGSDLDVILRSLRIERVVLTGLTTSGVVLSTLREAADRDFRAEVLADACADPDPELHKVLVTKVFPAQASVRDVDSWDPTAG</sequence>
<evidence type="ECO:0000259" key="2">
    <source>
        <dbReference type="Pfam" id="PF00857"/>
    </source>
</evidence>
<dbReference type="CDD" id="cd00431">
    <property type="entry name" value="cysteine_hydrolases"/>
    <property type="match status" value="1"/>
</dbReference>
<dbReference type="EMBL" id="JBHUKR010000023">
    <property type="protein sequence ID" value="MFD2421885.1"/>
    <property type="molecule type" value="Genomic_DNA"/>
</dbReference>
<dbReference type="Pfam" id="PF00857">
    <property type="entry name" value="Isochorismatase"/>
    <property type="match status" value="1"/>
</dbReference>
<dbReference type="PANTHER" id="PTHR43540:SF1">
    <property type="entry name" value="ISOCHORISMATASE HYDROLASE"/>
    <property type="match status" value="1"/>
</dbReference>
<organism evidence="3 4">
    <name type="scientific">Amycolatopsis pigmentata</name>
    <dbReference type="NCBI Taxonomy" id="450801"/>
    <lineage>
        <taxon>Bacteria</taxon>
        <taxon>Bacillati</taxon>
        <taxon>Actinomycetota</taxon>
        <taxon>Actinomycetes</taxon>
        <taxon>Pseudonocardiales</taxon>
        <taxon>Pseudonocardiaceae</taxon>
        <taxon>Amycolatopsis</taxon>
    </lineage>
</organism>
<dbReference type="InterPro" id="IPR036380">
    <property type="entry name" value="Isochorismatase-like_sf"/>
</dbReference>
<name>A0ABW5G5H8_9PSEU</name>
<dbReference type="GO" id="GO:0016787">
    <property type="term" value="F:hydrolase activity"/>
    <property type="evidence" value="ECO:0007669"/>
    <property type="project" value="UniProtKB-KW"/>
</dbReference>
<dbReference type="SUPFAM" id="SSF52499">
    <property type="entry name" value="Isochorismatase-like hydrolases"/>
    <property type="match status" value="1"/>
</dbReference>
<comment type="caution">
    <text evidence="3">The sequence shown here is derived from an EMBL/GenBank/DDBJ whole genome shotgun (WGS) entry which is preliminary data.</text>
</comment>
<proteinExistence type="predicted"/>
<dbReference type="InterPro" id="IPR000868">
    <property type="entry name" value="Isochorismatase-like_dom"/>
</dbReference>
<dbReference type="Proteomes" id="UP001597417">
    <property type="component" value="Unassembled WGS sequence"/>
</dbReference>
<feature type="domain" description="Isochorismatase-like" evidence="2">
    <location>
        <begin position="6"/>
        <end position="180"/>
    </location>
</feature>
<protein>
    <submittedName>
        <fullName evidence="3">Cysteine hydrolase family protein</fullName>
    </submittedName>
</protein>
<dbReference type="PANTHER" id="PTHR43540">
    <property type="entry name" value="PEROXYUREIDOACRYLATE/UREIDOACRYLATE AMIDOHYDROLASE-RELATED"/>
    <property type="match status" value="1"/>
</dbReference>
<accession>A0ABW5G5H8</accession>
<dbReference type="InterPro" id="IPR050272">
    <property type="entry name" value="Isochorismatase-like_hydrls"/>
</dbReference>